<organism evidence="5 6">
    <name type="scientific">Helobdella robusta</name>
    <name type="common">Californian leech</name>
    <dbReference type="NCBI Taxonomy" id="6412"/>
    <lineage>
        <taxon>Eukaryota</taxon>
        <taxon>Metazoa</taxon>
        <taxon>Spiralia</taxon>
        <taxon>Lophotrochozoa</taxon>
        <taxon>Annelida</taxon>
        <taxon>Clitellata</taxon>
        <taxon>Hirudinea</taxon>
        <taxon>Rhynchobdellida</taxon>
        <taxon>Glossiphoniidae</taxon>
        <taxon>Helobdella</taxon>
    </lineage>
</organism>
<keyword evidence="6" id="KW-1185">Reference proteome</keyword>
<evidence type="ECO:0000256" key="3">
    <source>
        <dbReference type="SAM" id="MobiDB-lite"/>
    </source>
</evidence>
<keyword evidence="2" id="KW-0677">Repeat</keyword>
<dbReference type="RefSeq" id="XP_009014039.1">
    <property type="nucleotide sequence ID" value="XM_009015791.1"/>
</dbReference>
<dbReference type="InterPro" id="IPR015915">
    <property type="entry name" value="Kelch-typ_b-propeller"/>
</dbReference>
<keyword evidence="1" id="KW-0880">Kelch repeat</keyword>
<feature type="region of interest" description="Disordered" evidence="3">
    <location>
        <begin position="1"/>
        <end position="26"/>
    </location>
</feature>
<reference evidence="5" key="3">
    <citation type="submission" date="2015-06" db="UniProtKB">
        <authorList>
            <consortium name="EnsemblMetazoa"/>
        </authorList>
    </citation>
    <scope>IDENTIFICATION</scope>
</reference>
<feature type="compositionally biased region" description="Basic and acidic residues" evidence="3">
    <location>
        <begin position="12"/>
        <end position="21"/>
    </location>
</feature>
<dbReference type="OrthoDB" id="45365at2759"/>
<dbReference type="Proteomes" id="UP000015101">
    <property type="component" value="Unassembled WGS sequence"/>
</dbReference>
<dbReference type="AlphaFoldDB" id="T1FWQ6"/>
<sequence length="253" mass="28751">MKAETQDQPPFDSEHPKEHLKPPMPGLGYKTCLVDNCSPTRTVEKYIPEEDRWHMLAPLPVATHSLAGCAFNGRMYISGGVDQSGTSNKVWRYSPDVDKWTPMAQMLTNRSDHIMTRMNSKVIVIGSFRDFGLPSWNFVMAGERYDCETNQWTYLLTLKKPVVNSAFFTMNNSLHILGKEISSYNCSINTFIQKINLSKYLEMNNTSGNGDSNINNDDKKFNDNNNVDGCQIFSYEADISLIYHFFGNVITSK</sequence>
<reference evidence="4 6" key="2">
    <citation type="journal article" date="2013" name="Nature">
        <title>Insights into bilaterian evolution from three spiralian genomes.</title>
        <authorList>
            <person name="Simakov O."/>
            <person name="Marletaz F."/>
            <person name="Cho S.J."/>
            <person name="Edsinger-Gonzales E."/>
            <person name="Havlak P."/>
            <person name="Hellsten U."/>
            <person name="Kuo D.H."/>
            <person name="Larsson T."/>
            <person name="Lv J."/>
            <person name="Arendt D."/>
            <person name="Savage R."/>
            <person name="Osoegawa K."/>
            <person name="de Jong P."/>
            <person name="Grimwood J."/>
            <person name="Chapman J.A."/>
            <person name="Shapiro H."/>
            <person name="Aerts A."/>
            <person name="Otillar R.P."/>
            <person name="Terry A.Y."/>
            <person name="Boore J.L."/>
            <person name="Grigoriev I.V."/>
            <person name="Lindberg D.R."/>
            <person name="Seaver E.C."/>
            <person name="Weisblat D.A."/>
            <person name="Putnam N.H."/>
            <person name="Rokhsar D.S."/>
        </authorList>
    </citation>
    <scope>NUCLEOTIDE SEQUENCE</scope>
</reference>
<dbReference type="Gene3D" id="2.120.10.80">
    <property type="entry name" value="Kelch-type beta propeller"/>
    <property type="match status" value="1"/>
</dbReference>
<dbReference type="EMBL" id="KB096135">
    <property type="protein sequence ID" value="ESO07861.1"/>
    <property type="molecule type" value="Genomic_DNA"/>
</dbReference>
<dbReference type="EMBL" id="AMQM01009217">
    <property type="status" value="NOT_ANNOTATED_CDS"/>
    <property type="molecule type" value="Genomic_DNA"/>
</dbReference>
<dbReference type="InterPro" id="IPR006652">
    <property type="entry name" value="Kelch_1"/>
</dbReference>
<dbReference type="SUPFAM" id="SSF117281">
    <property type="entry name" value="Kelch motif"/>
    <property type="match status" value="1"/>
</dbReference>
<dbReference type="InParanoid" id="T1FWQ6"/>
<dbReference type="PANTHER" id="PTHR45632">
    <property type="entry name" value="LD33804P"/>
    <property type="match status" value="1"/>
</dbReference>
<evidence type="ECO:0000256" key="1">
    <source>
        <dbReference type="ARBA" id="ARBA00022441"/>
    </source>
</evidence>
<dbReference type="EnsemblMetazoa" id="HelroT195077">
    <property type="protein sequence ID" value="HelroP195077"/>
    <property type="gene ID" value="HelroG195077"/>
</dbReference>
<dbReference type="Pfam" id="PF01344">
    <property type="entry name" value="Kelch_1"/>
    <property type="match status" value="1"/>
</dbReference>
<proteinExistence type="predicted"/>
<evidence type="ECO:0000313" key="4">
    <source>
        <dbReference type="EMBL" id="ESO07861.1"/>
    </source>
</evidence>
<dbReference type="PANTHER" id="PTHR45632:SF3">
    <property type="entry name" value="KELCH-LIKE PROTEIN 32"/>
    <property type="match status" value="1"/>
</dbReference>
<dbReference type="HOGENOM" id="CLU_1062747_0_0_1"/>
<dbReference type="CTD" id="20213251"/>
<dbReference type="GeneID" id="20213251"/>
<evidence type="ECO:0000313" key="6">
    <source>
        <dbReference type="Proteomes" id="UP000015101"/>
    </source>
</evidence>
<name>T1FWQ6_HELRO</name>
<evidence type="ECO:0000256" key="2">
    <source>
        <dbReference type="ARBA" id="ARBA00022737"/>
    </source>
</evidence>
<gene>
    <name evidence="5" type="primary">20213251</name>
    <name evidence="4" type="ORF">HELRODRAFT_195077</name>
</gene>
<dbReference type="STRING" id="6412.T1FWQ6"/>
<accession>T1FWQ6</accession>
<reference evidence="6" key="1">
    <citation type="submission" date="2012-12" db="EMBL/GenBank/DDBJ databases">
        <authorList>
            <person name="Hellsten U."/>
            <person name="Grimwood J."/>
            <person name="Chapman J.A."/>
            <person name="Shapiro H."/>
            <person name="Aerts A."/>
            <person name="Otillar R.P."/>
            <person name="Terry A.Y."/>
            <person name="Boore J.L."/>
            <person name="Simakov O."/>
            <person name="Marletaz F."/>
            <person name="Cho S.-J."/>
            <person name="Edsinger-Gonzales E."/>
            <person name="Havlak P."/>
            <person name="Kuo D.-H."/>
            <person name="Larsson T."/>
            <person name="Lv J."/>
            <person name="Arendt D."/>
            <person name="Savage R."/>
            <person name="Osoegawa K."/>
            <person name="de Jong P."/>
            <person name="Lindberg D.R."/>
            <person name="Seaver E.C."/>
            <person name="Weisblat D.A."/>
            <person name="Putnam N.H."/>
            <person name="Grigoriev I.V."/>
            <person name="Rokhsar D.S."/>
        </authorList>
    </citation>
    <scope>NUCLEOTIDE SEQUENCE</scope>
</reference>
<evidence type="ECO:0000313" key="5">
    <source>
        <dbReference type="EnsemblMetazoa" id="HelroP195077"/>
    </source>
</evidence>
<protein>
    <submittedName>
        <fullName evidence="4 5">Uncharacterized protein</fullName>
    </submittedName>
</protein>
<dbReference type="SMART" id="SM00612">
    <property type="entry name" value="Kelch"/>
    <property type="match status" value="3"/>
</dbReference>
<dbReference type="eggNOG" id="KOG4441">
    <property type="taxonomic scope" value="Eukaryota"/>
</dbReference>
<dbReference type="KEGG" id="hro:HELRODRAFT_195077"/>